<dbReference type="AlphaFoldDB" id="A0A3D1JFN6"/>
<dbReference type="Pfam" id="PF12900">
    <property type="entry name" value="Pyridox_ox_2"/>
    <property type="match status" value="1"/>
</dbReference>
<comment type="caution">
    <text evidence="2">The sequence shown here is derived from an EMBL/GenBank/DDBJ whole genome shotgun (WGS) entry which is preliminary data.</text>
</comment>
<feature type="region of interest" description="Disordered" evidence="1">
    <location>
        <begin position="194"/>
        <end position="219"/>
    </location>
</feature>
<evidence type="ECO:0000313" key="2">
    <source>
        <dbReference type="EMBL" id="HCE17035.1"/>
    </source>
</evidence>
<dbReference type="EMBL" id="DPBP01000020">
    <property type="protein sequence ID" value="HCE17035.1"/>
    <property type="molecule type" value="Genomic_DNA"/>
</dbReference>
<dbReference type="STRING" id="229919.GCA_001050195_02983"/>
<sequence length="219" mass="23947">MTAFPQTPRNRVRRIPERARYEKNEIYAILDEALVCHVGIVTEEGPLVLPMLPGRLEDTLYLHGAPASRLLKHISQGGEVCITATLVDGLVLARSIFHHSVNYRSAVLFGKGRPVEKEDEKLRALEVISEHVCPGRWDEARRPSPRELAATAVVAVEIESASAKVRSGPVNDDPADAAWPVWAGVLPLELHAGEPLPSEGVNLPPPPTVTSYRRGKRAG</sequence>
<dbReference type="SUPFAM" id="SSF50475">
    <property type="entry name" value="FMN-binding split barrel"/>
    <property type="match status" value="1"/>
</dbReference>
<name>A0A3D1JFN6_9CHLR</name>
<dbReference type="InterPro" id="IPR012349">
    <property type="entry name" value="Split_barrel_FMN-bd"/>
</dbReference>
<proteinExistence type="predicted"/>
<dbReference type="Proteomes" id="UP000264141">
    <property type="component" value="Unassembled WGS sequence"/>
</dbReference>
<evidence type="ECO:0000256" key="1">
    <source>
        <dbReference type="SAM" id="MobiDB-lite"/>
    </source>
</evidence>
<reference evidence="2 3" key="1">
    <citation type="journal article" date="2018" name="Nat. Biotechnol.">
        <title>A standardized bacterial taxonomy based on genome phylogeny substantially revises the tree of life.</title>
        <authorList>
            <person name="Parks D.H."/>
            <person name="Chuvochina M."/>
            <person name="Waite D.W."/>
            <person name="Rinke C."/>
            <person name="Skarshewski A."/>
            <person name="Chaumeil P.A."/>
            <person name="Hugenholtz P."/>
        </authorList>
    </citation>
    <scope>NUCLEOTIDE SEQUENCE [LARGE SCALE GENOMIC DNA]</scope>
    <source>
        <strain evidence="2">UBA8781</strain>
    </source>
</reference>
<accession>A0A3D1JFN6</accession>
<dbReference type="InterPro" id="IPR024747">
    <property type="entry name" value="Pyridox_Oxase-rel"/>
</dbReference>
<dbReference type="Gene3D" id="2.30.110.10">
    <property type="entry name" value="Electron Transport, Fmn-binding Protein, Chain A"/>
    <property type="match status" value="1"/>
</dbReference>
<gene>
    <name evidence="2" type="ORF">DEQ80_04170</name>
</gene>
<dbReference type="PANTHER" id="PTHR34071">
    <property type="entry name" value="5-NITROIMIDAZOLE ANTIBIOTICS RESISTANCE PROTEIN, NIMA-FAMILY-RELATED PROTEIN-RELATED"/>
    <property type="match status" value="1"/>
</dbReference>
<organism evidence="2 3">
    <name type="scientific">Anaerolinea thermolimosa</name>
    <dbReference type="NCBI Taxonomy" id="229919"/>
    <lineage>
        <taxon>Bacteria</taxon>
        <taxon>Bacillati</taxon>
        <taxon>Chloroflexota</taxon>
        <taxon>Anaerolineae</taxon>
        <taxon>Anaerolineales</taxon>
        <taxon>Anaerolineaceae</taxon>
        <taxon>Anaerolinea</taxon>
    </lineage>
</organism>
<protein>
    <submittedName>
        <fullName evidence="2">Pyridoxamine 5'-phosphate oxidase family protein</fullName>
    </submittedName>
</protein>
<dbReference type="PANTHER" id="PTHR34071:SF2">
    <property type="entry name" value="FLAVIN-NUCLEOTIDE-BINDING PROTEIN"/>
    <property type="match status" value="1"/>
</dbReference>
<evidence type="ECO:0000313" key="3">
    <source>
        <dbReference type="Proteomes" id="UP000264141"/>
    </source>
</evidence>